<proteinExistence type="predicted"/>
<dbReference type="OrthoDB" id="10250354at2759"/>
<evidence type="ECO:0000313" key="1">
    <source>
        <dbReference type="EMBL" id="VDM33236.1"/>
    </source>
</evidence>
<dbReference type="Proteomes" id="UP000274429">
    <property type="component" value="Unassembled WGS sequence"/>
</dbReference>
<organism evidence="3">
    <name type="scientific">Hydatigena taeniaeformis</name>
    <name type="common">Feline tapeworm</name>
    <name type="synonym">Taenia taeniaeformis</name>
    <dbReference type="NCBI Taxonomy" id="6205"/>
    <lineage>
        <taxon>Eukaryota</taxon>
        <taxon>Metazoa</taxon>
        <taxon>Spiralia</taxon>
        <taxon>Lophotrochozoa</taxon>
        <taxon>Platyhelminthes</taxon>
        <taxon>Cestoda</taxon>
        <taxon>Eucestoda</taxon>
        <taxon>Cyclophyllidea</taxon>
        <taxon>Taeniidae</taxon>
        <taxon>Hydatigera</taxon>
    </lineage>
</organism>
<evidence type="ECO:0000313" key="2">
    <source>
        <dbReference type="Proteomes" id="UP000274429"/>
    </source>
</evidence>
<sequence length="135" mass="15212">MKRHKASGKKKVAIDLEIAEQLKVVKWPTIVDLLPIALLRAAFSFILGIPNLLGSLKCILVASFEKARREREEQRVLYSSSELVRKAYVVSPGESRSLESVSMIFQDFLNVHSVPQCVEVEEEEVRRSAKRVCSG</sequence>
<gene>
    <name evidence="1" type="ORF">TTAC_LOCUS8627</name>
</gene>
<reference evidence="1 2" key="2">
    <citation type="submission" date="2018-11" db="EMBL/GenBank/DDBJ databases">
        <authorList>
            <consortium name="Pathogen Informatics"/>
        </authorList>
    </citation>
    <scope>NUCLEOTIDE SEQUENCE [LARGE SCALE GENOMIC DNA]</scope>
</reference>
<keyword evidence="2" id="KW-1185">Reference proteome</keyword>
<dbReference type="AlphaFoldDB" id="A0A0R3X5B4"/>
<name>A0A0R3X5B4_HYDTA</name>
<reference evidence="3" key="1">
    <citation type="submission" date="2017-02" db="UniProtKB">
        <authorList>
            <consortium name="WormBaseParasite"/>
        </authorList>
    </citation>
    <scope>IDENTIFICATION</scope>
</reference>
<protein>
    <submittedName>
        <fullName evidence="3">Transmembrane protein</fullName>
    </submittedName>
</protein>
<accession>A0A0R3X5B4</accession>
<dbReference type="WBParaSite" id="TTAC_0000864201-mRNA-1">
    <property type="protein sequence ID" value="TTAC_0000864201-mRNA-1"/>
    <property type="gene ID" value="TTAC_0000864201"/>
</dbReference>
<dbReference type="EMBL" id="UYWX01020547">
    <property type="protein sequence ID" value="VDM33236.1"/>
    <property type="molecule type" value="Genomic_DNA"/>
</dbReference>
<dbReference type="STRING" id="6205.A0A0R3X5B4"/>
<evidence type="ECO:0000313" key="3">
    <source>
        <dbReference type="WBParaSite" id="TTAC_0000864201-mRNA-1"/>
    </source>
</evidence>